<keyword evidence="3" id="KW-1185">Reference proteome</keyword>
<dbReference type="InterPro" id="IPR050383">
    <property type="entry name" value="GlyoxalaseI/FosfomycinResist"/>
</dbReference>
<dbReference type="PANTHER" id="PTHR21366:SF31">
    <property type="entry name" value="METALLOTHIOL TRANSFERASE FOSB"/>
    <property type="match status" value="1"/>
</dbReference>
<dbReference type="SUPFAM" id="SSF54593">
    <property type="entry name" value="Glyoxalase/Bleomycin resistance protein/Dihydroxybiphenyl dioxygenase"/>
    <property type="match status" value="1"/>
</dbReference>
<dbReference type="RefSeq" id="WP_270022971.1">
    <property type="nucleotide sequence ID" value="NZ_JAPDDP010000001.1"/>
</dbReference>
<evidence type="ECO:0000259" key="1">
    <source>
        <dbReference type="PROSITE" id="PS51819"/>
    </source>
</evidence>
<protein>
    <submittedName>
        <fullName evidence="2">VOC family protein</fullName>
    </submittedName>
</protein>
<proteinExistence type="predicted"/>
<feature type="domain" description="VOC" evidence="1">
    <location>
        <begin position="3"/>
        <end position="125"/>
    </location>
</feature>
<dbReference type="InterPro" id="IPR037523">
    <property type="entry name" value="VOC_core"/>
</dbReference>
<evidence type="ECO:0000313" key="3">
    <source>
        <dbReference type="Proteomes" id="UP001147653"/>
    </source>
</evidence>
<dbReference type="Gene3D" id="3.10.180.10">
    <property type="entry name" value="2,3-Dihydroxybiphenyl 1,2-Dioxygenase, domain 1"/>
    <property type="match status" value="1"/>
</dbReference>
<gene>
    <name evidence="2" type="ORF">OJ997_00290</name>
</gene>
<sequence>MIRLDHCVIHVSDWDVSNAFYRDVVGAEIVEGGSGRVAYRLGDTQLNVHGPGVDVGTLVAREPVMPGNSDLCFVWDGSPEDAVAHLQRHDVPIEDGPVTRHGARGEGTSVYFRDPDGSLLEFIAY</sequence>
<dbReference type="Pfam" id="PF00903">
    <property type="entry name" value="Glyoxalase"/>
    <property type="match status" value="1"/>
</dbReference>
<dbReference type="InterPro" id="IPR029068">
    <property type="entry name" value="Glyas_Bleomycin-R_OHBP_Dase"/>
</dbReference>
<dbReference type="InterPro" id="IPR004360">
    <property type="entry name" value="Glyas_Fos-R_dOase_dom"/>
</dbReference>
<dbReference type="AlphaFoldDB" id="A0A9X3S730"/>
<comment type="caution">
    <text evidence="2">The sequence shown here is derived from an EMBL/GenBank/DDBJ whole genome shotgun (WGS) entry which is preliminary data.</text>
</comment>
<dbReference type="Proteomes" id="UP001147653">
    <property type="component" value="Unassembled WGS sequence"/>
</dbReference>
<organism evidence="2 3">
    <name type="scientific">Solirubrobacter phytolaccae</name>
    <dbReference type="NCBI Taxonomy" id="1404360"/>
    <lineage>
        <taxon>Bacteria</taxon>
        <taxon>Bacillati</taxon>
        <taxon>Actinomycetota</taxon>
        <taxon>Thermoleophilia</taxon>
        <taxon>Solirubrobacterales</taxon>
        <taxon>Solirubrobacteraceae</taxon>
        <taxon>Solirubrobacter</taxon>
    </lineage>
</organism>
<dbReference type="EMBL" id="JAPDDP010000001">
    <property type="protein sequence ID" value="MDA0178716.1"/>
    <property type="molecule type" value="Genomic_DNA"/>
</dbReference>
<dbReference type="PROSITE" id="PS51819">
    <property type="entry name" value="VOC"/>
    <property type="match status" value="1"/>
</dbReference>
<name>A0A9X3S730_9ACTN</name>
<reference evidence="2" key="1">
    <citation type="submission" date="2022-10" db="EMBL/GenBank/DDBJ databases">
        <title>The WGS of Solirubrobacter phytolaccae KCTC 29190.</title>
        <authorList>
            <person name="Jiang Z."/>
        </authorList>
    </citation>
    <scope>NUCLEOTIDE SEQUENCE</scope>
    <source>
        <strain evidence="2">KCTC 29190</strain>
    </source>
</reference>
<accession>A0A9X3S730</accession>
<dbReference type="PANTHER" id="PTHR21366">
    <property type="entry name" value="GLYOXALASE FAMILY PROTEIN"/>
    <property type="match status" value="1"/>
</dbReference>
<evidence type="ECO:0000313" key="2">
    <source>
        <dbReference type="EMBL" id="MDA0178716.1"/>
    </source>
</evidence>